<dbReference type="SUPFAM" id="SSF109854">
    <property type="entry name" value="DinB/YfiT-like putative metalloenzymes"/>
    <property type="match status" value="1"/>
</dbReference>
<dbReference type="EMBL" id="WTYY01000004">
    <property type="protein sequence ID" value="MXO89040.1"/>
    <property type="molecule type" value="Genomic_DNA"/>
</dbReference>
<reference evidence="1 2" key="1">
    <citation type="submission" date="2019-12" db="EMBL/GenBank/DDBJ databases">
        <title>Genomic-based taxomic classification of the family Erythrobacteraceae.</title>
        <authorList>
            <person name="Xu L."/>
        </authorList>
    </citation>
    <scope>NUCLEOTIDE SEQUENCE [LARGE SCALE GENOMIC DNA]</scope>
    <source>
        <strain evidence="1 2">JCM 16339</strain>
    </source>
</reference>
<dbReference type="RefSeq" id="WP_160591727.1">
    <property type="nucleotide sequence ID" value="NZ_BAAAFP010000003.1"/>
</dbReference>
<dbReference type="Pfam" id="PF09351">
    <property type="entry name" value="DUF1993"/>
    <property type="match status" value="1"/>
</dbReference>
<dbReference type="PANTHER" id="PTHR36922">
    <property type="entry name" value="BLL2446 PROTEIN"/>
    <property type="match status" value="1"/>
</dbReference>
<dbReference type="InterPro" id="IPR034660">
    <property type="entry name" value="DinB/YfiT-like"/>
</dbReference>
<dbReference type="Gene3D" id="1.20.120.450">
    <property type="entry name" value="dinb family like domain"/>
    <property type="match status" value="1"/>
</dbReference>
<name>A0A844ZPR5_9SPHN</name>
<protein>
    <submittedName>
        <fullName evidence="1">DUF1993 family protein</fullName>
    </submittedName>
</protein>
<organism evidence="1 2">
    <name type="scientific">Alteraurantiacibacter aestuarii</name>
    <dbReference type="NCBI Taxonomy" id="650004"/>
    <lineage>
        <taxon>Bacteria</taxon>
        <taxon>Pseudomonadati</taxon>
        <taxon>Pseudomonadota</taxon>
        <taxon>Alphaproteobacteria</taxon>
        <taxon>Sphingomonadales</taxon>
        <taxon>Erythrobacteraceae</taxon>
        <taxon>Alteraurantiacibacter</taxon>
    </lineage>
</organism>
<sequence>MTFSLYDAVVPSYLQTLRGTIGWLGKAEEFAATNGKEEAEMMAASLAPDMFPFNRQLRACAMHSQGALEGAFKGVFSPDLSPHPESFAGLQERLEEALAYLEALDRAEVDALTGKPMRFEFGETKWPFTAENFLLSFSQPNYYFHTTTAYAILRNQGMAIGKMDYIGKMRMEG</sequence>
<evidence type="ECO:0000313" key="2">
    <source>
        <dbReference type="Proteomes" id="UP000435243"/>
    </source>
</evidence>
<evidence type="ECO:0000313" key="1">
    <source>
        <dbReference type="EMBL" id="MXO89040.1"/>
    </source>
</evidence>
<gene>
    <name evidence="1" type="ORF">GRI32_09840</name>
</gene>
<dbReference type="OrthoDB" id="338237at2"/>
<keyword evidence="2" id="KW-1185">Reference proteome</keyword>
<dbReference type="AlphaFoldDB" id="A0A844ZPR5"/>
<dbReference type="PANTHER" id="PTHR36922:SF1">
    <property type="entry name" value="DUF1993 DOMAIN-CONTAINING PROTEIN"/>
    <property type="match status" value="1"/>
</dbReference>
<accession>A0A844ZPR5</accession>
<proteinExistence type="predicted"/>
<dbReference type="Proteomes" id="UP000435243">
    <property type="component" value="Unassembled WGS sequence"/>
</dbReference>
<dbReference type="InterPro" id="IPR018531">
    <property type="entry name" value="DUF1993"/>
</dbReference>
<comment type="caution">
    <text evidence="1">The sequence shown here is derived from an EMBL/GenBank/DDBJ whole genome shotgun (WGS) entry which is preliminary data.</text>
</comment>